<keyword evidence="4" id="KW-1185">Reference proteome</keyword>
<comment type="caution">
    <text evidence="3">The sequence shown here is derived from an EMBL/GenBank/DDBJ whole genome shotgun (WGS) entry which is preliminary data.</text>
</comment>
<dbReference type="PANTHER" id="PTHR47406:SF2">
    <property type="entry name" value="ALPHA GLUCURONIDASE N-TERMINAL DOMAIN-CONTAINING PROTEIN"/>
    <property type="match status" value="1"/>
</dbReference>
<evidence type="ECO:0000259" key="2">
    <source>
        <dbReference type="Pfam" id="PF03648"/>
    </source>
</evidence>
<evidence type="ECO:0000256" key="1">
    <source>
        <dbReference type="ARBA" id="ARBA00022801"/>
    </source>
</evidence>
<dbReference type="AlphaFoldDB" id="A0A916ZDD9"/>
<evidence type="ECO:0000313" key="3">
    <source>
        <dbReference type="EMBL" id="GGD89807.1"/>
    </source>
</evidence>
<gene>
    <name evidence="3" type="ORF">GCM10010911_55580</name>
</gene>
<dbReference type="InterPro" id="IPR005154">
    <property type="entry name" value="Glyco_hydro_67_aGlcAse_N"/>
</dbReference>
<dbReference type="Pfam" id="PF16126">
    <property type="entry name" value="DUF4838"/>
    <property type="match status" value="1"/>
</dbReference>
<dbReference type="EMBL" id="BMHP01000004">
    <property type="protein sequence ID" value="GGD89807.1"/>
    <property type="molecule type" value="Genomic_DNA"/>
</dbReference>
<dbReference type="PANTHER" id="PTHR47406">
    <property type="entry name" value="COAGULATION FACTOR 5/8 TYPE, C-TERMINAL"/>
    <property type="match status" value="1"/>
</dbReference>
<dbReference type="Pfam" id="PF03648">
    <property type="entry name" value="Glyco_hydro_67N"/>
    <property type="match status" value="1"/>
</dbReference>
<sequence length="633" mass="72526">MDIVSNGNAAVSLVVEQEETALFAAAELQKYIFKMTGSKLPIKAERGEEPTIWIGCVPWCEEKNAVDLHGDQLRYDGFAHRFLGRDLVLTGNLPRGVLYAVYALLEQFGCRWFCAGEAGENIPSVQHIVMETRDIIENPDFEFRTFTEDTRKKPAVLWKNEMIETIEWCGKNRINSLHVHEAPATVLDEEVYVIEELKRRGMRYEFGGHGVEHFVDRGLFDQKPHLFRESGGQRLPTGNVCGASDEAVAMLTSGVQELIANNPQVDLYHLWFADVNGGSWCDCPQCKDIHPSTQQLSVINRIAAGVREWKPSMSIDMLLYHDTMDVNNIAVEPGINVCGFFAPRERCYAHSLSDESCELNRHYNRMLRETKRKFGENTYVFDYYADMILFNKMKFSIPKVIVEDLRHYKSMGITKSAALMFGQYSWWAYSTNLYVYAKAAWNTAYEVEDSLTAFYEHCYLGLHALMPDYHARIKQASYGMLTFCGYTGLEDGLRNIPPQWQSFQLKHIRQIEESVDIYASCLAILEEAVGIASEREKQWLADEILLLRISQFEAESIYYQMLGRYAYVLEENKDPALYENYMNRAIARKQEQKPLLRSLSAGIGGTSEDDIFLSHLCDDQIHFINDLKKITNA</sequence>
<dbReference type="Gene3D" id="3.30.379.10">
    <property type="entry name" value="Chitobiase/beta-hexosaminidase domain 2-like"/>
    <property type="match status" value="1"/>
</dbReference>
<dbReference type="Proteomes" id="UP000612456">
    <property type="component" value="Unassembled WGS sequence"/>
</dbReference>
<dbReference type="SUPFAM" id="SSF55545">
    <property type="entry name" value="beta-N-acetylhexosaminidase-like domain"/>
    <property type="match status" value="1"/>
</dbReference>
<dbReference type="RefSeq" id="WP_188997144.1">
    <property type="nucleotide sequence ID" value="NZ_BMHP01000004.1"/>
</dbReference>
<evidence type="ECO:0000313" key="4">
    <source>
        <dbReference type="Proteomes" id="UP000612456"/>
    </source>
</evidence>
<dbReference type="GO" id="GO:0045493">
    <property type="term" value="P:xylan catabolic process"/>
    <property type="evidence" value="ECO:0007669"/>
    <property type="project" value="InterPro"/>
</dbReference>
<accession>A0A916ZDD9</accession>
<feature type="domain" description="Alpha glucuronidase N-terminal" evidence="2">
    <location>
        <begin position="14"/>
        <end position="104"/>
    </location>
</feature>
<dbReference type="InterPro" id="IPR032287">
    <property type="entry name" value="DUF4838"/>
</dbReference>
<proteinExistence type="predicted"/>
<protein>
    <recommendedName>
        <fullName evidence="2">Alpha glucuronidase N-terminal domain-containing protein</fullName>
    </recommendedName>
</protein>
<reference evidence="3" key="2">
    <citation type="submission" date="2020-09" db="EMBL/GenBank/DDBJ databases">
        <authorList>
            <person name="Sun Q."/>
            <person name="Zhou Y."/>
        </authorList>
    </citation>
    <scope>NUCLEOTIDE SEQUENCE</scope>
    <source>
        <strain evidence="3">CGMCC 1.15178</strain>
    </source>
</reference>
<organism evidence="3 4">
    <name type="scientific">Paenibacillus nasutitermitis</name>
    <dbReference type="NCBI Taxonomy" id="1652958"/>
    <lineage>
        <taxon>Bacteria</taxon>
        <taxon>Bacillati</taxon>
        <taxon>Bacillota</taxon>
        <taxon>Bacilli</taxon>
        <taxon>Bacillales</taxon>
        <taxon>Paenibacillaceae</taxon>
        <taxon>Paenibacillus</taxon>
    </lineage>
</organism>
<dbReference type="InterPro" id="IPR029018">
    <property type="entry name" value="Hex-like_dom2"/>
</dbReference>
<name>A0A916ZDD9_9BACL</name>
<reference evidence="3" key="1">
    <citation type="journal article" date="2014" name="Int. J. Syst. Evol. Microbiol.">
        <title>Complete genome sequence of Corynebacterium casei LMG S-19264T (=DSM 44701T), isolated from a smear-ripened cheese.</title>
        <authorList>
            <consortium name="US DOE Joint Genome Institute (JGI-PGF)"/>
            <person name="Walter F."/>
            <person name="Albersmeier A."/>
            <person name="Kalinowski J."/>
            <person name="Ruckert C."/>
        </authorList>
    </citation>
    <scope>NUCLEOTIDE SEQUENCE</scope>
    <source>
        <strain evidence="3">CGMCC 1.15178</strain>
    </source>
</reference>
<dbReference type="GO" id="GO:0046559">
    <property type="term" value="F:alpha-glucuronidase activity"/>
    <property type="evidence" value="ECO:0007669"/>
    <property type="project" value="InterPro"/>
</dbReference>
<keyword evidence="1" id="KW-0378">Hydrolase</keyword>